<comment type="similarity">
    <text evidence="1">Belongs to the GeBP family.</text>
</comment>
<comment type="caution">
    <text evidence="4">The sequence shown here is derived from an EMBL/GenBank/DDBJ whole genome shotgun (WGS) entry which is preliminary data.</text>
</comment>
<protein>
    <recommendedName>
        <fullName evidence="3">Glabrous enhancer-binding protein-like DBD domain-containing protein</fullName>
    </recommendedName>
</protein>
<dbReference type="PANTHER" id="PTHR31662:SF33">
    <property type="entry name" value="DNA-BINDING STOREKEEPER PROTEIN TRANSCRIPTIONAL REGULATOR-LIKE PROTEIN"/>
    <property type="match status" value="1"/>
</dbReference>
<feature type="region of interest" description="Disordered" evidence="2">
    <location>
        <begin position="1"/>
        <end position="101"/>
    </location>
</feature>
<dbReference type="Proteomes" id="UP001165190">
    <property type="component" value="Unassembled WGS sequence"/>
</dbReference>
<evidence type="ECO:0000313" key="4">
    <source>
        <dbReference type="EMBL" id="GMI95167.1"/>
    </source>
</evidence>
<dbReference type="EMBL" id="BSYR01000026">
    <property type="protein sequence ID" value="GMI95167.1"/>
    <property type="molecule type" value="Genomic_DNA"/>
</dbReference>
<reference evidence="4" key="1">
    <citation type="submission" date="2023-05" db="EMBL/GenBank/DDBJ databases">
        <title>Genome and transcriptome analyses reveal genes involved in the formation of fine ridges on petal epidermal cells in Hibiscus trionum.</title>
        <authorList>
            <person name="Koshimizu S."/>
            <person name="Masuda S."/>
            <person name="Ishii T."/>
            <person name="Shirasu K."/>
            <person name="Hoshino A."/>
            <person name="Arita M."/>
        </authorList>
    </citation>
    <scope>NUCLEOTIDE SEQUENCE</scope>
    <source>
        <strain evidence="4">Hamamatsu line</strain>
    </source>
</reference>
<keyword evidence="5" id="KW-1185">Reference proteome</keyword>
<feature type="compositionally biased region" description="Basic and acidic residues" evidence="2">
    <location>
        <begin position="1"/>
        <end position="11"/>
    </location>
</feature>
<name>A0A9W7IHC3_HIBTR</name>
<evidence type="ECO:0000256" key="2">
    <source>
        <dbReference type="SAM" id="MobiDB-lite"/>
    </source>
</evidence>
<feature type="domain" description="Glabrous enhancer-binding protein-like DBD" evidence="3">
    <location>
        <begin position="114"/>
        <end position="204"/>
    </location>
</feature>
<evidence type="ECO:0000313" key="5">
    <source>
        <dbReference type="Proteomes" id="UP001165190"/>
    </source>
</evidence>
<accession>A0A9W7IHC3</accession>
<organism evidence="4 5">
    <name type="scientific">Hibiscus trionum</name>
    <name type="common">Flower of an hour</name>
    <dbReference type="NCBI Taxonomy" id="183268"/>
    <lineage>
        <taxon>Eukaryota</taxon>
        <taxon>Viridiplantae</taxon>
        <taxon>Streptophyta</taxon>
        <taxon>Embryophyta</taxon>
        <taxon>Tracheophyta</taxon>
        <taxon>Spermatophyta</taxon>
        <taxon>Magnoliopsida</taxon>
        <taxon>eudicotyledons</taxon>
        <taxon>Gunneridae</taxon>
        <taxon>Pentapetalae</taxon>
        <taxon>rosids</taxon>
        <taxon>malvids</taxon>
        <taxon>Malvales</taxon>
        <taxon>Malvaceae</taxon>
        <taxon>Malvoideae</taxon>
        <taxon>Hibiscus</taxon>
    </lineage>
</organism>
<dbReference type="GO" id="GO:0006355">
    <property type="term" value="P:regulation of DNA-templated transcription"/>
    <property type="evidence" value="ECO:0007669"/>
    <property type="project" value="InterPro"/>
</dbReference>
<dbReference type="Pfam" id="PF04504">
    <property type="entry name" value="GeBP-like_DBD"/>
    <property type="match status" value="1"/>
</dbReference>
<dbReference type="InterPro" id="IPR053932">
    <property type="entry name" value="GeBP-like_DBD"/>
</dbReference>
<dbReference type="OrthoDB" id="661680at2759"/>
<dbReference type="GO" id="GO:0005634">
    <property type="term" value="C:nucleus"/>
    <property type="evidence" value="ECO:0007669"/>
    <property type="project" value="TreeGrafter"/>
</dbReference>
<gene>
    <name evidence="4" type="ORF">HRI_003186000</name>
</gene>
<evidence type="ECO:0000256" key="1">
    <source>
        <dbReference type="ARBA" id="ARBA00010820"/>
    </source>
</evidence>
<sequence>MTGKRSNEQQKKPLASQDSSEDTSSDSSNIPNTPSSKRPRTSAVPQLRVSSSASNVKKKKKKEIKPVAGNPPQRVSEEDTSSDSSSSKLPPKNKGTEGNMVELGVEEDVKKPLFQRLFSEEDEIVLLEGLFRFLKDEADDVSGPVNQVKFHESMKGSFPTEFAKNQLSDKIKRLKKRFQRNKGRVFKPDSHGSRIFELSNKIWGEKELEQEKSVLPPNHYCVCKSGFVNSCFAGYAQEILGVMSEGRPTMKKELKDLMIKECELEKEKIEFFMKHLNSQA</sequence>
<dbReference type="InterPro" id="IPR007592">
    <property type="entry name" value="GEBP"/>
</dbReference>
<proteinExistence type="inferred from homology"/>
<dbReference type="PANTHER" id="PTHR31662">
    <property type="entry name" value="BNAANNG10740D PROTEIN-RELATED"/>
    <property type="match status" value="1"/>
</dbReference>
<dbReference type="AlphaFoldDB" id="A0A9W7IHC3"/>
<evidence type="ECO:0000259" key="3">
    <source>
        <dbReference type="Pfam" id="PF04504"/>
    </source>
</evidence>